<dbReference type="PRINTS" id="PR00046">
    <property type="entry name" value="SIGMA70FCT"/>
</dbReference>
<evidence type="ECO:0000256" key="6">
    <source>
        <dbReference type="ARBA" id="ARBA00023163"/>
    </source>
</evidence>
<sequence length="320" mass="34636">MDRRRPGTTASSWLNATAGGPAVEEPLVADQFTPLSSTTSMTTLVDGSAPGSVAPARRALAAVPAPGSAREERHTRVRQLLEQMVASTDPATKRRLMTRVITEHRGAARAVAARYRGKGVEAADLEQLAWLGLVKAAQRWEPGHCDDFLQYAVPTMTGEIKRYFRDHSAMVRPPRKLQEIRAAMTAADAGRQGEPHTDLELSEIVGVPVGSIREAREVAAISYPVSLDAPDRTGQENGRQLAAEDDGFGAVEDRMVIADIMAGLTERERRVVDLRFTRGLSQSEIGKLIGVSQMQVSRILRVIAEKARATVAGQQLALTA</sequence>
<gene>
    <name evidence="9" type="ORF">GIS00_23610</name>
</gene>
<dbReference type="InterPro" id="IPR013324">
    <property type="entry name" value="RNA_pol_sigma_r3/r4-like"/>
</dbReference>
<dbReference type="AlphaFoldDB" id="A0A7K1FS08"/>
<dbReference type="GO" id="GO:0006352">
    <property type="term" value="P:DNA-templated transcription initiation"/>
    <property type="evidence" value="ECO:0007669"/>
    <property type="project" value="InterPro"/>
</dbReference>
<name>A0A7K1FS08_9ACTN</name>
<dbReference type="InterPro" id="IPR000943">
    <property type="entry name" value="RNA_pol_sigma70"/>
</dbReference>
<dbReference type="PROSITE" id="PS50943">
    <property type="entry name" value="HTH_CROC1"/>
    <property type="match status" value="1"/>
</dbReference>
<dbReference type="InterPro" id="IPR007627">
    <property type="entry name" value="RNA_pol_sigma70_r2"/>
</dbReference>
<dbReference type="PANTHER" id="PTHR30385:SF4">
    <property type="entry name" value="RNA POLYMERASE SIGMA-E FACTOR"/>
    <property type="match status" value="1"/>
</dbReference>
<protein>
    <submittedName>
        <fullName evidence="9">Sigma-70 family RNA polymerase sigma factor</fullName>
    </submittedName>
</protein>
<dbReference type="CDD" id="cd06171">
    <property type="entry name" value="Sigma70_r4"/>
    <property type="match status" value="1"/>
</dbReference>
<evidence type="ECO:0000259" key="8">
    <source>
        <dbReference type="PROSITE" id="PS50943"/>
    </source>
</evidence>
<dbReference type="EMBL" id="WLYK01000012">
    <property type="protein sequence ID" value="MTD16926.1"/>
    <property type="molecule type" value="Genomic_DNA"/>
</dbReference>
<proteinExistence type="inferred from homology"/>
<dbReference type="Gene3D" id="1.20.140.160">
    <property type="match status" value="1"/>
</dbReference>
<feature type="domain" description="HTH cro/C1-type" evidence="8">
    <location>
        <begin position="278"/>
        <end position="301"/>
    </location>
</feature>
<evidence type="ECO:0000256" key="4">
    <source>
        <dbReference type="ARBA" id="ARBA00023082"/>
    </source>
</evidence>
<dbReference type="Gene3D" id="1.20.120.1810">
    <property type="match status" value="1"/>
</dbReference>
<comment type="caution">
    <text evidence="9">The sequence shown here is derived from an EMBL/GenBank/DDBJ whole genome shotgun (WGS) entry which is preliminary data.</text>
</comment>
<dbReference type="GO" id="GO:0030435">
    <property type="term" value="P:sporulation resulting in formation of a cellular spore"/>
    <property type="evidence" value="ECO:0007669"/>
    <property type="project" value="UniProtKB-KW"/>
</dbReference>
<dbReference type="InterPro" id="IPR007630">
    <property type="entry name" value="RNA_pol_sigma70_r4"/>
</dbReference>
<evidence type="ECO:0000313" key="9">
    <source>
        <dbReference type="EMBL" id="MTD16926.1"/>
    </source>
</evidence>
<dbReference type="GO" id="GO:0003677">
    <property type="term" value="F:DNA binding"/>
    <property type="evidence" value="ECO:0007669"/>
    <property type="project" value="UniProtKB-KW"/>
</dbReference>
<dbReference type="InterPro" id="IPR013325">
    <property type="entry name" value="RNA_pol_sigma_r2"/>
</dbReference>
<dbReference type="Pfam" id="PF04545">
    <property type="entry name" value="Sigma70_r4"/>
    <property type="match status" value="1"/>
</dbReference>
<evidence type="ECO:0000313" key="10">
    <source>
        <dbReference type="Proteomes" id="UP000460221"/>
    </source>
</evidence>
<dbReference type="NCBIfam" id="TIGR02937">
    <property type="entry name" value="sigma70-ECF"/>
    <property type="match status" value="1"/>
</dbReference>
<feature type="region of interest" description="Disordered" evidence="7">
    <location>
        <begin position="1"/>
        <end position="22"/>
    </location>
</feature>
<dbReference type="SUPFAM" id="SSF88946">
    <property type="entry name" value="Sigma2 domain of RNA polymerase sigma factors"/>
    <property type="match status" value="1"/>
</dbReference>
<dbReference type="Pfam" id="PF04542">
    <property type="entry name" value="Sigma70_r2"/>
    <property type="match status" value="1"/>
</dbReference>
<accession>A0A7K1FS08</accession>
<organism evidence="9 10">
    <name type="scientific">Nakamurella alba</name>
    <dbReference type="NCBI Taxonomy" id="2665158"/>
    <lineage>
        <taxon>Bacteria</taxon>
        <taxon>Bacillati</taxon>
        <taxon>Actinomycetota</taxon>
        <taxon>Actinomycetes</taxon>
        <taxon>Nakamurellales</taxon>
        <taxon>Nakamurellaceae</taxon>
        <taxon>Nakamurella</taxon>
    </lineage>
</organism>
<dbReference type="Proteomes" id="UP000460221">
    <property type="component" value="Unassembled WGS sequence"/>
</dbReference>
<evidence type="ECO:0000256" key="3">
    <source>
        <dbReference type="ARBA" id="ARBA00023015"/>
    </source>
</evidence>
<evidence type="ECO:0000256" key="5">
    <source>
        <dbReference type="ARBA" id="ARBA00023125"/>
    </source>
</evidence>
<keyword evidence="10" id="KW-1185">Reference proteome</keyword>
<keyword evidence="2" id="KW-0749">Sporulation</keyword>
<evidence type="ECO:0000256" key="7">
    <source>
        <dbReference type="SAM" id="MobiDB-lite"/>
    </source>
</evidence>
<reference evidence="9 10" key="1">
    <citation type="submission" date="2019-11" db="EMBL/GenBank/DDBJ databases">
        <authorList>
            <person name="Jiang L.-Q."/>
        </authorList>
    </citation>
    <scope>NUCLEOTIDE SEQUENCE [LARGE SCALE GENOMIC DNA]</scope>
    <source>
        <strain evidence="9 10">YIM 132087</strain>
    </source>
</reference>
<dbReference type="GO" id="GO:0016987">
    <property type="term" value="F:sigma factor activity"/>
    <property type="evidence" value="ECO:0007669"/>
    <property type="project" value="UniProtKB-KW"/>
</dbReference>
<keyword evidence="5" id="KW-0238">DNA-binding</keyword>
<keyword evidence="3" id="KW-0805">Transcription regulation</keyword>
<dbReference type="PANTHER" id="PTHR30385">
    <property type="entry name" value="SIGMA FACTOR F FLAGELLAR"/>
    <property type="match status" value="1"/>
</dbReference>
<evidence type="ECO:0000256" key="2">
    <source>
        <dbReference type="ARBA" id="ARBA00022969"/>
    </source>
</evidence>
<comment type="similarity">
    <text evidence="1">Belongs to the sigma-70 factor family.</text>
</comment>
<evidence type="ECO:0000256" key="1">
    <source>
        <dbReference type="ARBA" id="ARBA00007788"/>
    </source>
</evidence>
<keyword evidence="4" id="KW-0731">Sigma factor</keyword>
<dbReference type="InterPro" id="IPR001387">
    <property type="entry name" value="Cro/C1-type_HTH"/>
</dbReference>
<dbReference type="SUPFAM" id="SSF88659">
    <property type="entry name" value="Sigma3 and sigma4 domains of RNA polymerase sigma factors"/>
    <property type="match status" value="1"/>
</dbReference>
<keyword evidence="6" id="KW-0804">Transcription</keyword>
<dbReference type="InterPro" id="IPR014284">
    <property type="entry name" value="RNA_pol_sigma-70_dom"/>
</dbReference>